<evidence type="ECO:0000256" key="1">
    <source>
        <dbReference type="ARBA" id="ARBA00022741"/>
    </source>
</evidence>
<dbReference type="Pfam" id="PF00176">
    <property type="entry name" value="SNF2-rel_dom"/>
    <property type="match status" value="1"/>
</dbReference>
<dbReference type="GO" id="GO:0004386">
    <property type="term" value="F:helicase activity"/>
    <property type="evidence" value="ECO:0007669"/>
    <property type="project" value="UniProtKB-KW"/>
</dbReference>
<dbReference type="PROSITE" id="PS51194">
    <property type="entry name" value="HELICASE_CTER"/>
    <property type="match status" value="1"/>
</dbReference>
<dbReference type="Proteomes" id="UP000614410">
    <property type="component" value="Unassembled WGS sequence"/>
</dbReference>
<keyword evidence="5" id="KW-0175">Coiled coil</keyword>
<evidence type="ECO:0000259" key="7">
    <source>
        <dbReference type="PROSITE" id="PS51194"/>
    </source>
</evidence>
<dbReference type="InterPro" id="IPR000330">
    <property type="entry name" value="SNF2_N"/>
</dbReference>
<dbReference type="InterPro" id="IPR001650">
    <property type="entry name" value="Helicase_C-like"/>
</dbReference>
<dbReference type="Pfam" id="PF13020">
    <property type="entry name" value="NOV_C"/>
    <property type="match status" value="1"/>
</dbReference>
<dbReference type="AlphaFoldDB" id="A0A934NIJ7"/>
<accession>A0A934NIJ7</accession>
<protein>
    <submittedName>
        <fullName evidence="8">DUF3883 domain-containing protein</fullName>
    </submittedName>
</protein>
<dbReference type="SMART" id="SM00490">
    <property type="entry name" value="HELICc"/>
    <property type="match status" value="1"/>
</dbReference>
<dbReference type="PANTHER" id="PTHR45766:SF6">
    <property type="entry name" value="SWI_SNF-RELATED MATRIX-ASSOCIATED ACTIN-DEPENDENT REGULATOR OF CHROMATIN SUBFAMILY A-LIKE PROTEIN 1"/>
    <property type="match status" value="1"/>
</dbReference>
<dbReference type="PANTHER" id="PTHR45766">
    <property type="entry name" value="DNA ANNEALING HELICASE AND ENDONUCLEASE ZRANB3 FAMILY MEMBER"/>
    <property type="match status" value="1"/>
</dbReference>
<evidence type="ECO:0000256" key="5">
    <source>
        <dbReference type="SAM" id="Coils"/>
    </source>
</evidence>
<dbReference type="InterPro" id="IPR024975">
    <property type="entry name" value="NOV_C"/>
</dbReference>
<dbReference type="CDD" id="cd18011">
    <property type="entry name" value="DEXDc_RapA"/>
    <property type="match status" value="1"/>
</dbReference>
<feature type="domain" description="Helicase C-terminal" evidence="7">
    <location>
        <begin position="483"/>
        <end position="651"/>
    </location>
</feature>
<name>A0A934NIJ7_9BACT</name>
<keyword evidence="4" id="KW-0067">ATP-binding</keyword>
<evidence type="ECO:0000256" key="2">
    <source>
        <dbReference type="ARBA" id="ARBA00022801"/>
    </source>
</evidence>
<evidence type="ECO:0000256" key="3">
    <source>
        <dbReference type="ARBA" id="ARBA00022806"/>
    </source>
</evidence>
<reference evidence="8 9" key="1">
    <citation type="submission" date="2020-10" db="EMBL/GenBank/DDBJ databases">
        <title>Ca. Dormibacterota MAGs.</title>
        <authorList>
            <person name="Montgomery K."/>
        </authorList>
    </citation>
    <scope>NUCLEOTIDE SEQUENCE [LARGE SCALE GENOMIC DNA]</scope>
    <source>
        <strain evidence="8">Mitchell_Peninsula_5</strain>
    </source>
</reference>
<dbReference type="Gene3D" id="3.40.50.300">
    <property type="entry name" value="P-loop containing nucleotide triphosphate hydrolases"/>
    <property type="match status" value="1"/>
</dbReference>
<keyword evidence="1" id="KW-0547">Nucleotide-binding</keyword>
<evidence type="ECO:0000256" key="4">
    <source>
        <dbReference type="ARBA" id="ARBA00022840"/>
    </source>
</evidence>
<dbReference type="Pfam" id="PF00271">
    <property type="entry name" value="Helicase_C"/>
    <property type="match status" value="1"/>
</dbReference>
<evidence type="ECO:0000313" key="9">
    <source>
        <dbReference type="Proteomes" id="UP000614410"/>
    </source>
</evidence>
<organism evidence="8 9">
    <name type="scientific">Candidatus Amunia macphersoniae</name>
    <dbReference type="NCBI Taxonomy" id="3127014"/>
    <lineage>
        <taxon>Bacteria</taxon>
        <taxon>Bacillati</taxon>
        <taxon>Candidatus Dormiibacterota</taxon>
        <taxon>Candidatus Dormibacteria</taxon>
        <taxon>Candidatus Aeolococcales</taxon>
        <taxon>Candidatus Aeolococcaceae</taxon>
        <taxon>Candidatus Amunia</taxon>
    </lineage>
</organism>
<dbReference type="GO" id="GO:0016787">
    <property type="term" value="F:hydrolase activity"/>
    <property type="evidence" value="ECO:0007669"/>
    <property type="project" value="UniProtKB-KW"/>
</dbReference>
<proteinExistence type="predicted"/>
<gene>
    <name evidence="8" type="ORF">JF887_01585</name>
</gene>
<dbReference type="InterPro" id="IPR038718">
    <property type="entry name" value="SNF2-like_sf"/>
</dbReference>
<dbReference type="SMART" id="SM00487">
    <property type="entry name" value="DEXDc"/>
    <property type="match status" value="1"/>
</dbReference>
<dbReference type="CDD" id="cd18793">
    <property type="entry name" value="SF2_C_SNF"/>
    <property type="match status" value="1"/>
</dbReference>
<dbReference type="PROSITE" id="PS51192">
    <property type="entry name" value="HELICASE_ATP_BIND_1"/>
    <property type="match status" value="1"/>
</dbReference>
<keyword evidence="3" id="KW-0347">Helicase</keyword>
<dbReference type="InterPro" id="IPR027417">
    <property type="entry name" value="P-loop_NTPase"/>
</dbReference>
<dbReference type="InterPro" id="IPR049730">
    <property type="entry name" value="SNF2/RAD54-like_C"/>
</dbReference>
<evidence type="ECO:0000313" key="8">
    <source>
        <dbReference type="EMBL" id="MBJ7608109.1"/>
    </source>
</evidence>
<dbReference type="EMBL" id="JAEKNN010000008">
    <property type="protein sequence ID" value="MBJ7608109.1"/>
    <property type="molecule type" value="Genomic_DNA"/>
</dbReference>
<dbReference type="InterPro" id="IPR014001">
    <property type="entry name" value="Helicase_ATP-bd"/>
</dbReference>
<keyword evidence="2" id="KW-0378">Hydrolase</keyword>
<dbReference type="InterPro" id="IPR057342">
    <property type="entry name" value="DEXDc_RapA"/>
</dbReference>
<dbReference type="GO" id="GO:0005524">
    <property type="term" value="F:ATP binding"/>
    <property type="evidence" value="ECO:0007669"/>
    <property type="project" value="UniProtKB-KW"/>
</dbReference>
<sequence>MRLEDLLAGAIVAGVVPGLEVTVVALSWHGQSAVTLTYREPSGRVAERLLYRDDEQVLEVRGERAAWSFDADGAAFRLAAEARRIHLAHLFDPMLAVHLSLLEPLPHQIQAVYAEMLPRQPLRFLLADDPGAGKTIMAGLLIKELGLRGDLARCLVVAPGGLVAQWQDELAEKFNLRFSILTRDAVEASYQANPFADEPLLIARMDQLSRSEDLQTRLADTEWDLVVVDEAHRMSAHFEGEEVRETKRYRLGRLLGRITRHLLLLTATPHAGKEEDFQLFLALLDADRFEGRRPTGAGDVSDLMRRMVKEKLLRFDGRPLFPERRATTLAFPLSPPETELYERVTGYVREEMNRADRLAGSQRAVVGFALTGLQRRLASSPEAIYQSLFRRRGRLEKRVADLDAGRDEIDGSPRLRRLAELFEEDGDDDLIDREGAEAEDLEEEVVDEASAARTRAELSAEIDALRELEELARRLRVAGTDTKWIQLAGLLDGRADMFDSRGRRRKLIIFTEHRDTLNYLVDRLQRYFGRAEAVVAIHGGVHREERRHLQEAFTQDPDVTVMVATDAAGEGVNLQRAHLLVNYDLPWNPNRIEQRFGRIHRIGQTEVCHMWNLLAADTREGEVYERLLTKLDEQRRALGGQVFDVLGQALSGRVLRELLVEAIRYGERPEVRARLDEVIDASIGQGLPELVAAQALAADVMGLTEVEAVRAEMEAAAARRLQPHYIRSFFLAALERLGGRAAEREPGRFELTFVPAEIRNRPGRAALLRHYERVTFDKEFITLEGKPPAEFVCPGHPLLDAVVGLISSREGTTLTQGTVLVDDADWSETPRLLLFLEHAITDARAGASGRPHVVSRTFEFVTVNSAGERAPAGPAPYLDCRPATTEERRLLIPVLGEAWATSGVESAGLDYAIEALVPEHLSEVRARTQARVNKVQAAVNARLTAEINYWDRRAVELTEQTRNGRQPRMNPDRARARADELADRLRRRMVELDQERQLQALPPVVVGAALVAPIGLLRRLGGETDEAPLHSRNTTEIECRAMDAVLAAERQLGREPERMPPANPGYDIRSTDFARHLHFIEVKGRIAGAETVTVTRNEILTGLNAAERYVLALVEVRPDGTDRVKYLRDPFIGKSDQLHFAETSTTFNWDKLWTAAGDPA</sequence>
<feature type="domain" description="Helicase ATP-binding" evidence="6">
    <location>
        <begin position="115"/>
        <end position="287"/>
    </location>
</feature>
<comment type="caution">
    <text evidence="8">The sequence shown here is derived from an EMBL/GenBank/DDBJ whole genome shotgun (WGS) entry which is preliminary data.</text>
</comment>
<evidence type="ECO:0000259" key="6">
    <source>
        <dbReference type="PROSITE" id="PS51192"/>
    </source>
</evidence>
<feature type="coiled-coil region" evidence="5">
    <location>
        <begin position="451"/>
        <end position="478"/>
    </location>
</feature>
<dbReference type="Gene3D" id="3.40.50.10810">
    <property type="entry name" value="Tandem AAA-ATPase domain"/>
    <property type="match status" value="1"/>
</dbReference>
<dbReference type="SUPFAM" id="SSF52540">
    <property type="entry name" value="P-loop containing nucleoside triphosphate hydrolases"/>
    <property type="match status" value="2"/>
</dbReference>